<keyword evidence="8" id="KW-1185">Reference proteome</keyword>
<dbReference type="GO" id="GO:0008270">
    <property type="term" value="F:zinc ion binding"/>
    <property type="evidence" value="ECO:0007669"/>
    <property type="project" value="UniProtKB-KW"/>
</dbReference>
<feature type="compositionally biased region" description="Low complexity" evidence="4">
    <location>
        <begin position="124"/>
        <end position="135"/>
    </location>
</feature>
<dbReference type="InterPro" id="IPR051095">
    <property type="entry name" value="Dros_DevTransReg"/>
</dbReference>
<evidence type="ECO:0000256" key="4">
    <source>
        <dbReference type="SAM" id="MobiDB-lite"/>
    </source>
</evidence>
<proteinExistence type="predicted"/>
<dbReference type="GO" id="GO:0048513">
    <property type="term" value="P:animal organ development"/>
    <property type="evidence" value="ECO:0007669"/>
    <property type="project" value="UniProtKB-ARBA"/>
</dbReference>
<evidence type="ECO:0000259" key="6">
    <source>
        <dbReference type="PROSITE" id="PS50157"/>
    </source>
</evidence>
<comment type="subcellular location">
    <subcellularLocation>
        <location evidence="1">Nucleus</location>
    </subcellularLocation>
</comment>
<dbReference type="PANTHER" id="PTHR23110:SF94">
    <property type="entry name" value="ZINC FINGER PROTEIN CHINMO"/>
    <property type="match status" value="1"/>
</dbReference>
<dbReference type="Gene3D" id="3.30.160.60">
    <property type="entry name" value="Classic Zinc Finger"/>
    <property type="match status" value="1"/>
</dbReference>
<evidence type="ECO:0000313" key="8">
    <source>
        <dbReference type="Proteomes" id="UP000479000"/>
    </source>
</evidence>
<keyword evidence="3" id="KW-0863">Zinc-finger</keyword>
<feature type="compositionally biased region" description="Low complexity" evidence="4">
    <location>
        <begin position="157"/>
        <end position="174"/>
    </location>
</feature>
<keyword evidence="3" id="KW-0479">Metal-binding</keyword>
<feature type="compositionally biased region" description="Polar residues" evidence="4">
    <location>
        <begin position="311"/>
        <end position="328"/>
    </location>
</feature>
<dbReference type="SMART" id="SM00225">
    <property type="entry name" value="BTB"/>
    <property type="match status" value="1"/>
</dbReference>
<dbReference type="InterPro" id="IPR000210">
    <property type="entry name" value="BTB/POZ_dom"/>
</dbReference>
<dbReference type="OrthoDB" id="10261408at2759"/>
<evidence type="ECO:0000256" key="3">
    <source>
        <dbReference type="PROSITE-ProRule" id="PRU00042"/>
    </source>
</evidence>
<accession>A0A6H5GZ98</accession>
<dbReference type="Gene3D" id="3.30.710.10">
    <property type="entry name" value="Potassium Channel Kv1.1, Chain A"/>
    <property type="match status" value="1"/>
</dbReference>
<dbReference type="PANTHER" id="PTHR23110">
    <property type="entry name" value="BTB DOMAIN TRANSCRIPTION FACTOR"/>
    <property type="match status" value="1"/>
</dbReference>
<dbReference type="GO" id="GO:0048666">
    <property type="term" value="P:neuron development"/>
    <property type="evidence" value="ECO:0007669"/>
    <property type="project" value="UniProtKB-ARBA"/>
</dbReference>
<dbReference type="SUPFAM" id="SSF57667">
    <property type="entry name" value="beta-beta-alpha zinc fingers"/>
    <property type="match status" value="1"/>
</dbReference>
<keyword evidence="2" id="KW-0539">Nucleus</keyword>
<dbReference type="FunFam" id="3.30.160.60:FF:002618">
    <property type="entry name" value="Bmp-induced factor"/>
    <property type="match status" value="1"/>
</dbReference>
<evidence type="ECO:0008006" key="9">
    <source>
        <dbReference type="Google" id="ProtNLM"/>
    </source>
</evidence>
<dbReference type="CDD" id="cd18315">
    <property type="entry name" value="BTB_POZ_BAB-like"/>
    <property type="match status" value="1"/>
</dbReference>
<dbReference type="Pfam" id="PF00096">
    <property type="entry name" value="zf-C2H2"/>
    <property type="match status" value="1"/>
</dbReference>
<dbReference type="PROSITE" id="PS50097">
    <property type="entry name" value="BTB"/>
    <property type="match status" value="1"/>
</dbReference>
<dbReference type="SUPFAM" id="SSF54695">
    <property type="entry name" value="POZ domain"/>
    <property type="match status" value="1"/>
</dbReference>
<feature type="domain" description="BTB" evidence="5">
    <location>
        <begin position="32"/>
        <end position="98"/>
    </location>
</feature>
<dbReference type="Pfam" id="PF00651">
    <property type="entry name" value="BTB"/>
    <property type="match status" value="1"/>
</dbReference>
<dbReference type="InterPro" id="IPR036236">
    <property type="entry name" value="Znf_C2H2_sf"/>
</dbReference>
<dbReference type="SMART" id="SM00355">
    <property type="entry name" value="ZnF_C2H2"/>
    <property type="match status" value="2"/>
</dbReference>
<feature type="region of interest" description="Disordered" evidence="4">
    <location>
        <begin position="237"/>
        <end position="329"/>
    </location>
</feature>
<dbReference type="Proteomes" id="UP000479000">
    <property type="component" value="Unassembled WGS sequence"/>
</dbReference>
<dbReference type="PROSITE" id="PS50157">
    <property type="entry name" value="ZINC_FINGER_C2H2_2"/>
    <property type="match status" value="2"/>
</dbReference>
<evidence type="ECO:0000259" key="5">
    <source>
        <dbReference type="PROSITE" id="PS50097"/>
    </source>
</evidence>
<dbReference type="AlphaFoldDB" id="A0A6H5GZ98"/>
<feature type="compositionally biased region" description="Basic and acidic residues" evidence="4">
    <location>
        <begin position="175"/>
        <end position="205"/>
    </location>
</feature>
<name>A0A6H5GZ98_9HEMI</name>
<dbReference type="InterPro" id="IPR011333">
    <property type="entry name" value="SKP1/BTB/POZ_sf"/>
</dbReference>
<dbReference type="EMBL" id="CADCXU010021833">
    <property type="protein sequence ID" value="CAB0009569.1"/>
    <property type="molecule type" value="Genomic_DNA"/>
</dbReference>
<dbReference type="GO" id="GO:0005634">
    <property type="term" value="C:nucleus"/>
    <property type="evidence" value="ECO:0007669"/>
    <property type="project" value="UniProtKB-SubCell"/>
</dbReference>
<keyword evidence="3" id="KW-0862">Zinc</keyword>
<evidence type="ECO:0000256" key="1">
    <source>
        <dbReference type="ARBA" id="ARBA00004123"/>
    </source>
</evidence>
<feature type="region of interest" description="Disordered" evidence="4">
    <location>
        <begin position="124"/>
        <end position="220"/>
    </location>
</feature>
<feature type="domain" description="C2H2-type" evidence="6">
    <location>
        <begin position="359"/>
        <end position="387"/>
    </location>
</feature>
<evidence type="ECO:0000313" key="7">
    <source>
        <dbReference type="EMBL" id="CAB0009569.1"/>
    </source>
</evidence>
<evidence type="ECO:0000256" key="2">
    <source>
        <dbReference type="ARBA" id="ARBA00023242"/>
    </source>
</evidence>
<feature type="domain" description="C2H2-type" evidence="6">
    <location>
        <begin position="387"/>
        <end position="415"/>
    </location>
</feature>
<sequence length="430" mass="47803">MDPQQQFCLKWNSFGSNLVTTFDSLFKSESLTDVTLFCEGVTFKAHKLILAACSKHFQDLFEAAPHCPSVLVILDGTSSSNMSALLEFMYKGEVHVSHESLSSFLKAAECLQVKGLSIEHEKLAAAQTQQQQQQQLPNQHTSGSSERELPGSESPRGGKTSKCSSSSTPTSNGSLKDERSSSRDDRTDRESMEREREQRDRERGEMLPPSTSSPYTPPVLSPYMHHPYMVVGYEQRVPPSGSYATESGPRKRHHRSPSDPLRNSSSGGGGLRASVLRDGSKAMERDSPLSLAYHQQTSASPQPPPYHSPRYETSSSAGDLPTPTSAAVSSVAFDRSAAVESDKPPDHWRSSSCPEGKKLQCPFCERLYGYETNLRAHIRQRHQGIRVPCPFCSRTFTRNNTVRRHIAREHKNEVDQIKGFQPAQVQNHNQ</sequence>
<dbReference type="GO" id="GO:0006357">
    <property type="term" value="P:regulation of transcription by RNA polymerase II"/>
    <property type="evidence" value="ECO:0007669"/>
    <property type="project" value="TreeGrafter"/>
</dbReference>
<dbReference type="InterPro" id="IPR013087">
    <property type="entry name" value="Znf_C2H2_type"/>
</dbReference>
<organism evidence="7 8">
    <name type="scientific">Nesidiocoris tenuis</name>
    <dbReference type="NCBI Taxonomy" id="355587"/>
    <lineage>
        <taxon>Eukaryota</taxon>
        <taxon>Metazoa</taxon>
        <taxon>Ecdysozoa</taxon>
        <taxon>Arthropoda</taxon>
        <taxon>Hexapoda</taxon>
        <taxon>Insecta</taxon>
        <taxon>Pterygota</taxon>
        <taxon>Neoptera</taxon>
        <taxon>Paraneoptera</taxon>
        <taxon>Hemiptera</taxon>
        <taxon>Heteroptera</taxon>
        <taxon>Panheteroptera</taxon>
        <taxon>Cimicomorpha</taxon>
        <taxon>Miridae</taxon>
        <taxon>Dicyphina</taxon>
        <taxon>Nesidiocoris</taxon>
    </lineage>
</organism>
<dbReference type="GO" id="GO:0003006">
    <property type="term" value="P:developmental process involved in reproduction"/>
    <property type="evidence" value="ECO:0007669"/>
    <property type="project" value="UniProtKB-ARBA"/>
</dbReference>
<reference evidence="7 8" key="1">
    <citation type="submission" date="2020-02" db="EMBL/GenBank/DDBJ databases">
        <authorList>
            <person name="Ferguson B K."/>
        </authorList>
    </citation>
    <scope>NUCLEOTIDE SEQUENCE [LARGE SCALE GENOMIC DNA]</scope>
</reference>
<gene>
    <name evidence="7" type="ORF">NTEN_LOCUS14703</name>
</gene>
<feature type="compositionally biased region" description="Basic and acidic residues" evidence="4">
    <location>
        <begin position="278"/>
        <end position="287"/>
    </location>
</feature>
<dbReference type="PROSITE" id="PS00028">
    <property type="entry name" value="ZINC_FINGER_C2H2_1"/>
    <property type="match status" value="2"/>
</dbReference>
<protein>
    <recommendedName>
        <fullName evidence="9">BTB domain-containing protein</fullName>
    </recommendedName>
</protein>